<dbReference type="PRINTS" id="PR00171">
    <property type="entry name" value="SUGRTRNSPORT"/>
</dbReference>
<keyword evidence="3 7" id="KW-0813">Transport</keyword>
<evidence type="ECO:0000256" key="3">
    <source>
        <dbReference type="ARBA" id="ARBA00022448"/>
    </source>
</evidence>
<dbReference type="PANTHER" id="PTHR48020:SF12">
    <property type="entry name" value="PROTON MYO-INOSITOL COTRANSPORTER"/>
    <property type="match status" value="1"/>
</dbReference>
<evidence type="ECO:0000256" key="6">
    <source>
        <dbReference type="ARBA" id="ARBA00023136"/>
    </source>
</evidence>
<feature type="transmembrane region" description="Helical" evidence="9">
    <location>
        <begin position="493"/>
        <end position="513"/>
    </location>
</feature>
<evidence type="ECO:0000313" key="12">
    <source>
        <dbReference type="Proteomes" id="UP000271974"/>
    </source>
</evidence>
<evidence type="ECO:0000256" key="8">
    <source>
        <dbReference type="SAM" id="MobiDB-lite"/>
    </source>
</evidence>
<evidence type="ECO:0000256" key="1">
    <source>
        <dbReference type="ARBA" id="ARBA00004141"/>
    </source>
</evidence>
<feature type="transmembrane region" description="Helical" evidence="9">
    <location>
        <begin position="111"/>
        <end position="131"/>
    </location>
</feature>
<evidence type="ECO:0000256" key="2">
    <source>
        <dbReference type="ARBA" id="ARBA00010992"/>
    </source>
</evidence>
<keyword evidence="12" id="KW-1185">Reference proteome</keyword>
<feature type="transmembrane region" description="Helical" evidence="9">
    <location>
        <begin position="534"/>
        <end position="552"/>
    </location>
</feature>
<feature type="domain" description="Major facilitator superfamily (MFS) profile" evidence="10">
    <location>
        <begin position="78"/>
        <end position="586"/>
    </location>
</feature>
<dbReference type="PROSITE" id="PS50850">
    <property type="entry name" value="MFS"/>
    <property type="match status" value="1"/>
</dbReference>
<dbReference type="InterPro" id="IPR050814">
    <property type="entry name" value="Myo-inositol_Transporter"/>
</dbReference>
<feature type="transmembrane region" description="Helical" evidence="9">
    <location>
        <begin position="358"/>
        <end position="379"/>
    </location>
</feature>
<gene>
    <name evidence="11" type="ORF">EGW08_001575</name>
</gene>
<dbReference type="InterPro" id="IPR003663">
    <property type="entry name" value="Sugar/inositol_transpt"/>
</dbReference>
<feature type="transmembrane region" description="Helical" evidence="9">
    <location>
        <begin position="391"/>
        <end position="411"/>
    </location>
</feature>
<dbReference type="GO" id="GO:0016324">
    <property type="term" value="C:apical plasma membrane"/>
    <property type="evidence" value="ECO:0007669"/>
    <property type="project" value="TreeGrafter"/>
</dbReference>
<dbReference type="OrthoDB" id="6339427at2759"/>
<sequence length="628" mass="68393">MFTSDEEEEEEVFNSETENLIMSTLRQDSNLVPSTQDTKTMENGNPPSNDETVQNGNGDRPGLGKREEAHSTPYIRMISAFAAIGGFLFGYDTGVVSGAMLLLKDEFSLSSYMQEIIVSSTIGAAFLFALLGGFLNDMFGRKIVTILASFVFTVGAVILAMAQNVIMLIVGRFILGIGIGFASMTVPMYIAESSPPHLRGGLVTVNSLFITGGQFVASLMDGAFSYIKPGGWRYMLGLAGVPSAIQFFGFFFLPESPRWLMKKGREAQARDVLIKLRGTTDVHDEMQEMRALVQADSQQADAGYPTILRILRTPTVLRAVIVGCGLQLFQQLSGINTVMYYSASIIKMAGVRSQRTAIWLTSLTSGINFVFTLVGLWLVEKIGRKKLIMGSLAGVLLSLVVLAVGFQMIAYHTPPVTRFDPQFENESCSSYKWCEDCIDDSSCGFCYHGSVGSINGSCLAKSSHKDTHSAYGLCEEGAGGHETWALDYCLTSYSWMAIFGLVLYLMFFAPGMGPMPWTINSEIYPLWARSTGNSLATATNWISNLAVSMTFLTLTETLTKSGTYWMFVGIAALGLIFIATCVPETKGQKLEEVEELFRGPLCRCCGTQTGPGGAKHTRYRAVSPSGSS</sequence>
<reference evidence="11 12" key="1">
    <citation type="submission" date="2019-01" db="EMBL/GenBank/DDBJ databases">
        <title>A draft genome assembly of the solar-powered sea slug Elysia chlorotica.</title>
        <authorList>
            <person name="Cai H."/>
            <person name="Li Q."/>
            <person name="Fang X."/>
            <person name="Li J."/>
            <person name="Curtis N.E."/>
            <person name="Altenburger A."/>
            <person name="Shibata T."/>
            <person name="Feng M."/>
            <person name="Maeda T."/>
            <person name="Schwartz J.A."/>
            <person name="Shigenobu S."/>
            <person name="Lundholm N."/>
            <person name="Nishiyama T."/>
            <person name="Yang H."/>
            <person name="Hasebe M."/>
            <person name="Li S."/>
            <person name="Pierce S.K."/>
            <person name="Wang J."/>
        </authorList>
    </citation>
    <scope>NUCLEOTIDE SEQUENCE [LARGE SCALE GENOMIC DNA]</scope>
    <source>
        <strain evidence="11">EC2010</strain>
        <tissue evidence="11">Whole organism of an adult</tissue>
    </source>
</reference>
<keyword evidence="5 9" id="KW-1133">Transmembrane helix</keyword>
<feature type="transmembrane region" description="Helical" evidence="9">
    <location>
        <begin position="169"/>
        <end position="190"/>
    </location>
</feature>
<dbReference type="CDD" id="cd17360">
    <property type="entry name" value="MFS_HMIT_like"/>
    <property type="match status" value="1"/>
</dbReference>
<evidence type="ECO:0000313" key="11">
    <source>
        <dbReference type="EMBL" id="RUS90675.1"/>
    </source>
</evidence>
<proteinExistence type="inferred from homology"/>
<dbReference type="InterPro" id="IPR020846">
    <property type="entry name" value="MFS_dom"/>
</dbReference>
<comment type="caution">
    <text evidence="11">The sequence shown here is derived from an EMBL/GenBank/DDBJ whole genome shotgun (WGS) entry which is preliminary data.</text>
</comment>
<feature type="compositionally biased region" description="Acidic residues" evidence="8">
    <location>
        <begin position="1"/>
        <end position="13"/>
    </location>
</feature>
<feature type="transmembrane region" description="Helical" evidence="9">
    <location>
        <begin position="564"/>
        <end position="582"/>
    </location>
</feature>
<dbReference type="FunFam" id="1.20.1250.20:FF:000177">
    <property type="entry name" value="proton myo-inositol cotransporter isoform X1"/>
    <property type="match status" value="1"/>
</dbReference>
<dbReference type="InterPro" id="IPR036259">
    <property type="entry name" value="MFS_trans_sf"/>
</dbReference>
<dbReference type="GO" id="GO:0005366">
    <property type="term" value="F:myo-inositol:proton symporter activity"/>
    <property type="evidence" value="ECO:0007669"/>
    <property type="project" value="TreeGrafter"/>
</dbReference>
<dbReference type="PROSITE" id="PS00217">
    <property type="entry name" value="SUGAR_TRANSPORT_2"/>
    <property type="match status" value="1"/>
</dbReference>
<comment type="similarity">
    <text evidence="2 7">Belongs to the major facilitator superfamily. Sugar transporter (TC 2.A.1.1) family.</text>
</comment>
<dbReference type="STRING" id="188477.A0A433U9Z9"/>
<evidence type="ECO:0000256" key="9">
    <source>
        <dbReference type="SAM" id="Phobius"/>
    </source>
</evidence>
<protein>
    <recommendedName>
        <fullName evidence="10">Major facilitator superfamily (MFS) profile domain-containing protein</fullName>
    </recommendedName>
</protein>
<dbReference type="EMBL" id="RQTK01000027">
    <property type="protein sequence ID" value="RUS90675.1"/>
    <property type="molecule type" value="Genomic_DNA"/>
</dbReference>
<keyword evidence="6 9" id="KW-0472">Membrane</keyword>
<feature type="compositionally biased region" description="Polar residues" evidence="8">
    <location>
        <begin position="20"/>
        <end position="57"/>
    </location>
</feature>
<organism evidence="11 12">
    <name type="scientific">Elysia chlorotica</name>
    <name type="common">Eastern emerald elysia</name>
    <name type="synonym">Sea slug</name>
    <dbReference type="NCBI Taxonomy" id="188477"/>
    <lineage>
        <taxon>Eukaryota</taxon>
        <taxon>Metazoa</taxon>
        <taxon>Spiralia</taxon>
        <taxon>Lophotrochozoa</taxon>
        <taxon>Mollusca</taxon>
        <taxon>Gastropoda</taxon>
        <taxon>Heterobranchia</taxon>
        <taxon>Euthyneura</taxon>
        <taxon>Panpulmonata</taxon>
        <taxon>Sacoglossa</taxon>
        <taxon>Placobranchoidea</taxon>
        <taxon>Plakobranchidae</taxon>
        <taxon>Elysia</taxon>
    </lineage>
</organism>
<comment type="subcellular location">
    <subcellularLocation>
        <location evidence="1">Membrane</location>
        <topology evidence="1">Multi-pass membrane protein</topology>
    </subcellularLocation>
</comment>
<dbReference type="Proteomes" id="UP000271974">
    <property type="component" value="Unassembled WGS sequence"/>
</dbReference>
<dbReference type="Gene3D" id="1.20.1250.20">
    <property type="entry name" value="MFS general substrate transporter like domains"/>
    <property type="match status" value="2"/>
</dbReference>
<feature type="transmembrane region" description="Helical" evidence="9">
    <location>
        <begin position="143"/>
        <end position="163"/>
    </location>
</feature>
<feature type="transmembrane region" description="Helical" evidence="9">
    <location>
        <begin position="232"/>
        <end position="253"/>
    </location>
</feature>
<accession>A0A433U9Z9</accession>
<dbReference type="Pfam" id="PF00083">
    <property type="entry name" value="Sugar_tr"/>
    <property type="match status" value="2"/>
</dbReference>
<dbReference type="InterPro" id="IPR005828">
    <property type="entry name" value="MFS_sugar_transport-like"/>
</dbReference>
<evidence type="ECO:0000256" key="7">
    <source>
        <dbReference type="RuleBase" id="RU003346"/>
    </source>
</evidence>
<feature type="transmembrane region" description="Helical" evidence="9">
    <location>
        <begin position="316"/>
        <end position="338"/>
    </location>
</feature>
<keyword evidence="4 9" id="KW-0812">Transmembrane</keyword>
<dbReference type="SUPFAM" id="SSF103473">
    <property type="entry name" value="MFS general substrate transporter"/>
    <property type="match status" value="1"/>
</dbReference>
<evidence type="ECO:0000256" key="5">
    <source>
        <dbReference type="ARBA" id="ARBA00022989"/>
    </source>
</evidence>
<feature type="transmembrane region" description="Helical" evidence="9">
    <location>
        <begin position="202"/>
        <end position="220"/>
    </location>
</feature>
<evidence type="ECO:0000256" key="4">
    <source>
        <dbReference type="ARBA" id="ARBA00022692"/>
    </source>
</evidence>
<dbReference type="InterPro" id="IPR005829">
    <property type="entry name" value="Sugar_transporter_CS"/>
</dbReference>
<dbReference type="PANTHER" id="PTHR48020">
    <property type="entry name" value="PROTON MYO-INOSITOL COTRANSPORTER"/>
    <property type="match status" value="1"/>
</dbReference>
<dbReference type="PROSITE" id="PS00216">
    <property type="entry name" value="SUGAR_TRANSPORT_1"/>
    <property type="match status" value="1"/>
</dbReference>
<feature type="transmembrane region" description="Helical" evidence="9">
    <location>
        <begin position="74"/>
        <end position="91"/>
    </location>
</feature>
<name>A0A433U9Z9_ELYCH</name>
<feature type="region of interest" description="Disordered" evidence="8">
    <location>
        <begin position="1"/>
        <end position="66"/>
    </location>
</feature>
<dbReference type="NCBIfam" id="TIGR00879">
    <property type="entry name" value="SP"/>
    <property type="match status" value="1"/>
</dbReference>
<evidence type="ECO:0000259" key="10">
    <source>
        <dbReference type="PROSITE" id="PS50850"/>
    </source>
</evidence>
<dbReference type="AlphaFoldDB" id="A0A433U9Z9"/>